<proteinExistence type="predicted"/>
<evidence type="ECO:0000313" key="3">
    <source>
        <dbReference type="Proteomes" id="UP000814367"/>
    </source>
</evidence>
<evidence type="ECO:0000256" key="1">
    <source>
        <dbReference type="SAM" id="Phobius"/>
    </source>
</evidence>
<feature type="transmembrane region" description="Helical" evidence="1">
    <location>
        <begin position="13"/>
        <end position="36"/>
    </location>
</feature>
<dbReference type="RefSeq" id="WP_235065943.1">
    <property type="nucleotide sequence ID" value="NZ_CP049802.1"/>
</dbReference>
<comment type="caution">
    <text evidence="2">The sequence shown here is derived from an EMBL/GenBank/DDBJ whole genome shotgun (WGS) entry which is preliminary data.</text>
</comment>
<dbReference type="EMBL" id="JAANHJ010000001">
    <property type="protein sequence ID" value="MCG6225265.1"/>
    <property type="molecule type" value="Genomic_DNA"/>
</dbReference>
<dbReference type="Proteomes" id="UP000814367">
    <property type="component" value="Unassembled WGS sequence"/>
</dbReference>
<keyword evidence="1" id="KW-0472">Membrane</keyword>
<protein>
    <submittedName>
        <fullName evidence="2">Uncharacterized protein</fullName>
    </submittedName>
</protein>
<keyword evidence="1" id="KW-1133">Transmembrane helix</keyword>
<evidence type="ECO:0000313" key="2">
    <source>
        <dbReference type="EMBL" id="MCG6225265.1"/>
    </source>
</evidence>
<sequence>MKSTIKLLLQNEIVTTLCALIISIIIILMLNKWVYINIVNKFRKNMNESRSKFNQNHLIFSHVIDDILVDDRYFYYIECYRDEYVNNPSMYGLIKKHEIDNNMDVHFVIESTGKIDNEKLYNADAYYVYHKSNSNSFYKIYSFEK</sequence>
<gene>
    <name evidence="2" type="ORF">G8J23_04460</name>
</gene>
<reference evidence="2 3" key="1">
    <citation type="submission" date="2020-03" db="EMBL/GenBank/DDBJ databases">
        <title>Comparative genetics of Staphylococcus warneri persistents from caprine mastitis.</title>
        <authorList>
            <person name="Franca C.A."/>
            <person name="Rosa D.S."/>
            <person name="Silva A."/>
            <person name="Rodrigues D.L.N."/>
            <person name="Santos R.G."/>
            <person name="Castillo R.E.H."/>
            <person name="Moreira M.A.S."/>
            <person name="Lima M.C."/>
            <person name="Gouveia G.V."/>
            <person name="Gouveia J.J.S."/>
            <person name="Souza R.F.S."/>
            <person name="Bertram B."/>
            <person name="Azevedo V."/>
            <person name="Costa M."/>
        </authorList>
    </citation>
    <scope>NUCLEOTIDE SEQUENCE [LARGE SCALE GENOMIC DNA]</scope>
    <source>
        <strain evidence="2 3">Cap 9.2</strain>
    </source>
</reference>
<keyword evidence="1" id="KW-0812">Transmembrane</keyword>
<accession>A0ABS9NEV1</accession>
<name>A0ABS9NEV1_STAWA</name>
<keyword evidence="3" id="KW-1185">Reference proteome</keyword>
<organism evidence="2 3">
    <name type="scientific">Staphylococcus warneri</name>
    <dbReference type="NCBI Taxonomy" id="1292"/>
    <lineage>
        <taxon>Bacteria</taxon>
        <taxon>Bacillati</taxon>
        <taxon>Bacillota</taxon>
        <taxon>Bacilli</taxon>
        <taxon>Bacillales</taxon>
        <taxon>Staphylococcaceae</taxon>
        <taxon>Staphylococcus</taxon>
    </lineage>
</organism>